<dbReference type="AlphaFoldDB" id="A0A8J7JU90"/>
<keyword evidence="3" id="KW-0472">Membrane</keyword>
<keyword evidence="5" id="KW-1185">Reference proteome</keyword>
<gene>
    <name evidence="4" type="ORF">IQ247_19120</name>
</gene>
<dbReference type="EMBL" id="JADEWL010000070">
    <property type="protein sequence ID" value="MBE9214754.1"/>
    <property type="molecule type" value="Genomic_DNA"/>
</dbReference>
<organism evidence="4 5">
    <name type="scientific">Plectonema cf. radiosum LEGE 06105</name>
    <dbReference type="NCBI Taxonomy" id="945769"/>
    <lineage>
        <taxon>Bacteria</taxon>
        <taxon>Bacillati</taxon>
        <taxon>Cyanobacteriota</taxon>
        <taxon>Cyanophyceae</taxon>
        <taxon>Oscillatoriophycideae</taxon>
        <taxon>Oscillatoriales</taxon>
        <taxon>Microcoleaceae</taxon>
        <taxon>Plectonema</taxon>
    </lineage>
</organism>
<dbReference type="RefSeq" id="WP_193922712.1">
    <property type="nucleotide sequence ID" value="NZ_JADEWL010000070.1"/>
</dbReference>
<evidence type="ECO:0000256" key="2">
    <source>
        <dbReference type="SAM" id="MobiDB-lite"/>
    </source>
</evidence>
<feature type="coiled-coil region" evidence="1">
    <location>
        <begin position="88"/>
        <end position="115"/>
    </location>
</feature>
<reference evidence="4" key="1">
    <citation type="submission" date="2020-10" db="EMBL/GenBank/DDBJ databases">
        <authorList>
            <person name="Castelo-Branco R."/>
            <person name="Eusebio N."/>
            <person name="Adriana R."/>
            <person name="Vieira A."/>
            <person name="Brugerolle De Fraissinette N."/>
            <person name="Rezende De Castro R."/>
            <person name="Schneider M.P."/>
            <person name="Vasconcelos V."/>
            <person name="Leao P.N."/>
        </authorList>
    </citation>
    <scope>NUCLEOTIDE SEQUENCE</scope>
    <source>
        <strain evidence="4">LEGE 06105</strain>
    </source>
</reference>
<evidence type="ECO:0000313" key="5">
    <source>
        <dbReference type="Proteomes" id="UP000620559"/>
    </source>
</evidence>
<feature type="transmembrane region" description="Helical" evidence="3">
    <location>
        <begin position="6"/>
        <end position="31"/>
    </location>
</feature>
<keyword evidence="3" id="KW-0812">Transmembrane</keyword>
<comment type="caution">
    <text evidence="4">The sequence shown here is derived from an EMBL/GenBank/DDBJ whole genome shotgun (WGS) entry which is preliminary data.</text>
</comment>
<evidence type="ECO:0000256" key="1">
    <source>
        <dbReference type="SAM" id="Coils"/>
    </source>
</evidence>
<feature type="compositionally biased region" description="Polar residues" evidence="2">
    <location>
        <begin position="57"/>
        <end position="74"/>
    </location>
</feature>
<evidence type="ECO:0000313" key="4">
    <source>
        <dbReference type="EMBL" id="MBE9214754.1"/>
    </source>
</evidence>
<protein>
    <submittedName>
        <fullName evidence="4">Uncharacterized protein</fullName>
    </submittedName>
</protein>
<sequence>MFNLAKLLSVIILVIIIWGGLFTDIAVSGLLESRLNNLESRFYRLESQVNRIEMQGNRGSSSPKIPNTSLPSQRSGRRLSQSERDKMFDRLSTLVIELRQDVNQLQKRVSQLENTDN</sequence>
<proteinExistence type="predicted"/>
<dbReference type="Proteomes" id="UP000620559">
    <property type="component" value="Unassembled WGS sequence"/>
</dbReference>
<accession>A0A8J7JU90</accession>
<name>A0A8J7JU90_9CYAN</name>
<feature type="region of interest" description="Disordered" evidence="2">
    <location>
        <begin position="53"/>
        <end position="84"/>
    </location>
</feature>
<evidence type="ECO:0000256" key="3">
    <source>
        <dbReference type="SAM" id="Phobius"/>
    </source>
</evidence>
<keyword evidence="3" id="KW-1133">Transmembrane helix</keyword>
<keyword evidence="1" id="KW-0175">Coiled coil</keyword>